<organism evidence="6 7">
    <name type="scientific">Methylobacterium goesingense</name>
    <dbReference type="NCBI Taxonomy" id="243690"/>
    <lineage>
        <taxon>Bacteria</taxon>
        <taxon>Pseudomonadati</taxon>
        <taxon>Pseudomonadota</taxon>
        <taxon>Alphaproteobacteria</taxon>
        <taxon>Hyphomicrobiales</taxon>
        <taxon>Methylobacteriaceae</taxon>
        <taxon>Methylobacterium</taxon>
    </lineage>
</organism>
<name>A0ABV2LAN8_9HYPH</name>
<dbReference type="Pfam" id="PF00005">
    <property type="entry name" value="ABC_tran"/>
    <property type="match status" value="1"/>
</dbReference>
<evidence type="ECO:0000256" key="1">
    <source>
        <dbReference type="ARBA" id="ARBA00005417"/>
    </source>
</evidence>
<dbReference type="CDD" id="cd03219">
    <property type="entry name" value="ABC_Mj1267_LivG_branched"/>
    <property type="match status" value="1"/>
</dbReference>
<dbReference type="SMART" id="SM00382">
    <property type="entry name" value="AAA"/>
    <property type="match status" value="1"/>
</dbReference>
<dbReference type="InterPro" id="IPR003439">
    <property type="entry name" value="ABC_transporter-like_ATP-bd"/>
</dbReference>
<dbReference type="Proteomes" id="UP001549145">
    <property type="component" value="Unassembled WGS sequence"/>
</dbReference>
<keyword evidence="4 6" id="KW-0067">ATP-binding</keyword>
<dbReference type="PANTHER" id="PTHR45772">
    <property type="entry name" value="CONSERVED COMPONENT OF ABC TRANSPORTER FOR NATURAL AMINO ACIDS-RELATED"/>
    <property type="match status" value="1"/>
</dbReference>
<dbReference type="Pfam" id="PF12399">
    <property type="entry name" value="BCA_ABC_TP_C"/>
    <property type="match status" value="1"/>
</dbReference>
<dbReference type="PANTHER" id="PTHR45772:SF2">
    <property type="entry name" value="ABC TRANSPORTER ATP-BINDING PROTEIN"/>
    <property type="match status" value="1"/>
</dbReference>
<dbReference type="InterPro" id="IPR003593">
    <property type="entry name" value="AAA+_ATPase"/>
</dbReference>
<evidence type="ECO:0000313" key="6">
    <source>
        <dbReference type="EMBL" id="MET3693780.1"/>
    </source>
</evidence>
<evidence type="ECO:0000256" key="3">
    <source>
        <dbReference type="ARBA" id="ARBA00022741"/>
    </source>
</evidence>
<evidence type="ECO:0000256" key="2">
    <source>
        <dbReference type="ARBA" id="ARBA00022448"/>
    </source>
</evidence>
<dbReference type="InterPro" id="IPR027417">
    <property type="entry name" value="P-loop_NTPase"/>
</dbReference>
<reference evidence="6 7" key="1">
    <citation type="submission" date="2024-06" db="EMBL/GenBank/DDBJ databases">
        <title>Genomic Encyclopedia of Type Strains, Phase IV (KMG-IV): sequencing the most valuable type-strain genomes for metagenomic binning, comparative biology and taxonomic classification.</title>
        <authorList>
            <person name="Goeker M."/>
        </authorList>
    </citation>
    <scope>NUCLEOTIDE SEQUENCE [LARGE SCALE GENOMIC DNA]</scope>
    <source>
        <strain evidence="6 7">DSM 21331</strain>
    </source>
</reference>
<dbReference type="RefSeq" id="WP_238282227.1">
    <property type="nucleotide sequence ID" value="NZ_BPQL01000158.1"/>
</dbReference>
<evidence type="ECO:0000313" key="7">
    <source>
        <dbReference type="Proteomes" id="UP001549145"/>
    </source>
</evidence>
<protein>
    <submittedName>
        <fullName evidence="6">Branched-chain amino acid transport system ATP-binding protein</fullName>
    </submittedName>
</protein>
<dbReference type="EMBL" id="JBEPMM010000010">
    <property type="protein sequence ID" value="MET3693780.1"/>
    <property type="molecule type" value="Genomic_DNA"/>
</dbReference>
<keyword evidence="3" id="KW-0547">Nucleotide-binding</keyword>
<dbReference type="Gene3D" id="3.40.50.300">
    <property type="entry name" value="P-loop containing nucleotide triphosphate hydrolases"/>
    <property type="match status" value="1"/>
</dbReference>
<gene>
    <name evidence="6" type="ORF">ABID43_003334</name>
</gene>
<dbReference type="InterPro" id="IPR017871">
    <property type="entry name" value="ABC_transporter-like_CS"/>
</dbReference>
<evidence type="ECO:0000259" key="5">
    <source>
        <dbReference type="PROSITE" id="PS50893"/>
    </source>
</evidence>
<dbReference type="PROSITE" id="PS00211">
    <property type="entry name" value="ABC_TRANSPORTER_1"/>
    <property type="match status" value="1"/>
</dbReference>
<dbReference type="GO" id="GO:0005524">
    <property type="term" value="F:ATP binding"/>
    <property type="evidence" value="ECO:0007669"/>
    <property type="project" value="UniProtKB-KW"/>
</dbReference>
<comment type="similarity">
    <text evidence="1">Belongs to the ABC transporter superfamily.</text>
</comment>
<accession>A0ABV2LAN8</accession>
<evidence type="ECO:0000256" key="4">
    <source>
        <dbReference type="ARBA" id="ARBA00022840"/>
    </source>
</evidence>
<comment type="caution">
    <text evidence="6">The sequence shown here is derived from an EMBL/GenBank/DDBJ whole genome shotgun (WGS) entry which is preliminary data.</text>
</comment>
<dbReference type="SUPFAM" id="SSF52540">
    <property type="entry name" value="P-loop containing nucleoside triphosphate hydrolases"/>
    <property type="match status" value="1"/>
</dbReference>
<dbReference type="PROSITE" id="PS50893">
    <property type="entry name" value="ABC_TRANSPORTER_2"/>
    <property type="match status" value="1"/>
</dbReference>
<dbReference type="InterPro" id="IPR051120">
    <property type="entry name" value="ABC_AA/LPS_Transport"/>
</dbReference>
<proteinExistence type="inferred from homology"/>
<keyword evidence="7" id="KW-1185">Reference proteome</keyword>
<sequence length="257" mass="27900">MNPVPQAPILEVEALGRRFGAFTALEDVSAVFGKERITAIIGPNGAGKSTLFNLLSGALAPTAGRLRFGGRDMTRVPQARFAHLGIARSYQITNVFPRLTAHENLRTAMQARASRYDFWSRRDALSGLAERADALLADIGLAGRRDRPAASLAHGEQRALEIGIALASDPKLLLLDEPTAGMGPEETKEMVALLRRLGETRTILLVEHKMKMILGLSERILVLHHGRLIADGSPAEIQADREVRRVYLGQSGGYGHA</sequence>
<keyword evidence="2" id="KW-0813">Transport</keyword>
<dbReference type="InterPro" id="IPR032823">
    <property type="entry name" value="BCA_ABC_TP_C"/>
</dbReference>
<feature type="domain" description="ABC transporter" evidence="5">
    <location>
        <begin position="10"/>
        <end position="250"/>
    </location>
</feature>